<accession>A0A947DJA8</accession>
<reference evidence="1" key="2">
    <citation type="journal article" date="2021" name="Mar. Drugs">
        <title>Genome Reduction and Secondary Metabolism of the Marine Sponge-Associated Cyanobacterium Leptothoe.</title>
        <authorList>
            <person name="Konstantinou D."/>
            <person name="Popin R.V."/>
            <person name="Fewer D.P."/>
            <person name="Sivonen K."/>
            <person name="Gkelis S."/>
        </authorList>
    </citation>
    <scope>NUCLEOTIDE SEQUENCE</scope>
    <source>
        <strain evidence="1">TAU-MAC 1115</strain>
    </source>
</reference>
<organism evidence="1 2">
    <name type="scientific">Leptothoe spongobia TAU-MAC 1115</name>
    <dbReference type="NCBI Taxonomy" id="1967444"/>
    <lineage>
        <taxon>Bacteria</taxon>
        <taxon>Bacillati</taxon>
        <taxon>Cyanobacteriota</taxon>
        <taxon>Cyanophyceae</taxon>
        <taxon>Nodosilineales</taxon>
        <taxon>Cymatolegaceae</taxon>
        <taxon>Leptothoe</taxon>
        <taxon>Leptothoe spongobia</taxon>
    </lineage>
</organism>
<protein>
    <submittedName>
        <fullName evidence="1">Uncharacterized protein</fullName>
    </submittedName>
</protein>
<evidence type="ECO:0000313" key="1">
    <source>
        <dbReference type="EMBL" id="MBT9317688.1"/>
    </source>
</evidence>
<gene>
    <name evidence="1" type="ORF">IXB50_19900</name>
</gene>
<keyword evidence="2" id="KW-1185">Reference proteome</keyword>
<proteinExistence type="predicted"/>
<dbReference type="Proteomes" id="UP000717364">
    <property type="component" value="Unassembled WGS sequence"/>
</dbReference>
<dbReference type="AlphaFoldDB" id="A0A947DJA8"/>
<name>A0A947DJA8_9CYAN</name>
<reference evidence="1" key="1">
    <citation type="submission" date="2020-11" db="EMBL/GenBank/DDBJ databases">
        <authorList>
            <person name="Konstantinou D."/>
            <person name="Gkelis S."/>
            <person name="Popin R."/>
            <person name="Fewer D."/>
            <person name="Sivonen K."/>
        </authorList>
    </citation>
    <scope>NUCLEOTIDE SEQUENCE</scope>
    <source>
        <strain evidence="1">TAU-MAC 1115</strain>
    </source>
</reference>
<evidence type="ECO:0000313" key="2">
    <source>
        <dbReference type="Proteomes" id="UP000717364"/>
    </source>
</evidence>
<sequence length="132" mass="14774">MLDIQIENCQENLCIDLEHDSGYDADWLSVPVHLEVDEKLGNTVLVFNGSADMEDVEGLDVCYIDVDENYPWNLSPGQQKAYELLLPLQQGSTYALTTIKKLARAMELEVIRAAYKRLENLQSLGAISGLNV</sequence>
<dbReference type="EMBL" id="JADOES010000055">
    <property type="protein sequence ID" value="MBT9317688.1"/>
    <property type="molecule type" value="Genomic_DNA"/>
</dbReference>
<dbReference type="RefSeq" id="WP_215610752.1">
    <property type="nucleotide sequence ID" value="NZ_JADOES010000055.1"/>
</dbReference>
<comment type="caution">
    <text evidence="1">The sequence shown here is derived from an EMBL/GenBank/DDBJ whole genome shotgun (WGS) entry which is preliminary data.</text>
</comment>